<proteinExistence type="inferred from homology"/>
<comment type="similarity">
    <text evidence="1">Belongs to the WXG100 family.</text>
</comment>
<dbReference type="Proteomes" id="UP000642748">
    <property type="component" value="Unassembled WGS sequence"/>
</dbReference>
<sequence length="95" mass="9963">MSDMIYDFSGIDTISGTIAAFVSHMNDQLDQVDRTFKNLLAQGWEGQGASAFSGCSAKWHSSAGQMAQTLQQLSAKVGKAGADMAQADAAAAARF</sequence>
<accession>A0A8J3R3X0</accession>
<keyword evidence="3" id="KW-1185">Reference proteome</keyword>
<dbReference type="AlphaFoldDB" id="A0A8J3R3X0"/>
<dbReference type="Pfam" id="PF06013">
    <property type="entry name" value="WXG100"/>
    <property type="match status" value="1"/>
</dbReference>
<dbReference type="RefSeq" id="WP_203924713.1">
    <property type="nucleotide sequence ID" value="NZ_BONZ01000124.1"/>
</dbReference>
<evidence type="ECO:0000313" key="2">
    <source>
        <dbReference type="EMBL" id="GIH21329.1"/>
    </source>
</evidence>
<gene>
    <name evidence="2" type="ORF">Raf01_95010</name>
</gene>
<dbReference type="NCBIfam" id="TIGR03930">
    <property type="entry name" value="WXG100_ESAT6"/>
    <property type="match status" value="1"/>
</dbReference>
<name>A0A8J3R3X0_9ACTN</name>
<protein>
    <recommendedName>
        <fullName evidence="1">ESAT-6-like protein</fullName>
    </recommendedName>
</protein>
<evidence type="ECO:0000256" key="1">
    <source>
        <dbReference type="RuleBase" id="RU362001"/>
    </source>
</evidence>
<comment type="caution">
    <text evidence="2">The sequence shown here is derived from an EMBL/GenBank/DDBJ whole genome shotgun (WGS) entry which is preliminary data.</text>
</comment>
<organism evidence="2 3">
    <name type="scientific">Rugosimonospora africana</name>
    <dbReference type="NCBI Taxonomy" id="556532"/>
    <lineage>
        <taxon>Bacteria</taxon>
        <taxon>Bacillati</taxon>
        <taxon>Actinomycetota</taxon>
        <taxon>Actinomycetes</taxon>
        <taxon>Micromonosporales</taxon>
        <taxon>Micromonosporaceae</taxon>
        <taxon>Rugosimonospora</taxon>
    </lineage>
</organism>
<dbReference type="EMBL" id="BONZ01000124">
    <property type="protein sequence ID" value="GIH21329.1"/>
    <property type="molecule type" value="Genomic_DNA"/>
</dbReference>
<evidence type="ECO:0000313" key="3">
    <source>
        <dbReference type="Proteomes" id="UP000642748"/>
    </source>
</evidence>
<dbReference type="InterPro" id="IPR010310">
    <property type="entry name" value="T7SS_ESAT-6-like"/>
</dbReference>
<dbReference type="InterPro" id="IPR036689">
    <property type="entry name" value="ESAT-6-like_sf"/>
</dbReference>
<reference evidence="2" key="1">
    <citation type="submission" date="2021-01" db="EMBL/GenBank/DDBJ databases">
        <title>Whole genome shotgun sequence of Rugosimonospora africana NBRC 104875.</title>
        <authorList>
            <person name="Komaki H."/>
            <person name="Tamura T."/>
        </authorList>
    </citation>
    <scope>NUCLEOTIDE SEQUENCE</scope>
    <source>
        <strain evidence="2">NBRC 104875</strain>
    </source>
</reference>
<dbReference type="Gene3D" id="1.10.287.1060">
    <property type="entry name" value="ESAT-6-like"/>
    <property type="match status" value="1"/>
</dbReference>
<dbReference type="SUPFAM" id="SSF140453">
    <property type="entry name" value="EsxAB dimer-like"/>
    <property type="match status" value="1"/>
</dbReference>